<sequence length="303" mass="34834">MQYWTGFPNYETFLALFEFLEPLAQNMKYWRGNTTLQTENFTKVYTNKPGPDRKMSLLDEFFLTMVRLKSPLLTEDLAQRFSISTGNVSSIFSSWINLMYCDLKLLCELPTRNITEENKSHAMGSYKDVRVILDCTELFVQNPSKLEEKKQFFSNYKHHNTFKFLVGISPQLGITYVSRAYGGRASDKHITSDSADLLQRLETDKGSVMADRGFVIEGILNDMGVKLHMPSFKGRERPQLSAKEGSLSNTISSVRIHIERAIQRIKMYHILHGELQLSMKHIAEQVFTVCAYLVNFQTPIVKS</sequence>
<evidence type="ECO:0008006" key="7">
    <source>
        <dbReference type="Google" id="ProtNLM"/>
    </source>
</evidence>
<dbReference type="PANTHER" id="PTHR23080">
    <property type="entry name" value="THAP DOMAIN PROTEIN"/>
    <property type="match status" value="1"/>
</dbReference>
<dbReference type="PANTHER" id="PTHR23080:SF142">
    <property type="entry name" value="SI:CH211-69L10.4"/>
    <property type="match status" value="1"/>
</dbReference>
<evidence type="ECO:0000313" key="5">
    <source>
        <dbReference type="EMBL" id="KAK6196412.1"/>
    </source>
</evidence>
<evidence type="ECO:0000256" key="2">
    <source>
        <dbReference type="ARBA" id="ARBA00022723"/>
    </source>
</evidence>
<accession>A0AAN8KNQ6</accession>
<dbReference type="EMBL" id="JAZGQO010000001">
    <property type="protein sequence ID" value="KAK6196412.1"/>
    <property type="molecule type" value="Genomic_DNA"/>
</dbReference>
<keyword evidence="2" id="KW-0479">Metal-binding</keyword>
<organism evidence="5 6">
    <name type="scientific">Patella caerulea</name>
    <name type="common">Rayed Mediterranean limpet</name>
    <dbReference type="NCBI Taxonomy" id="87958"/>
    <lineage>
        <taxon>Eukaryota</taxon>
        <taxon>Metazoa</taxon>
        <taxon>Spiralia</taxon>
        <taxon>Lophotrochozoa</taxon>
        <taxon>Mollusca</taxon>
        <taxon>Gastropoda</taxon>
        <taxon>Patellogastropoda</taxon>
        <taxon>Patelloidea</taxon>
        <taxon>Patellidae</taxon>
        <taxon>Patella</taxon>
    </lineage>
</organism>
<name>A0AAN8KNQ6_PATCE</name>
<feature type="domain" description="Transposase Helix-turn-helix" evidence="4">
    <location>
        <begin position="53"/>
        <end position="104"/>
    </location>
</feature>
<dbReference type="Pfam" id="PF13613">
    <property type="entry name" value="HTH_Tnp_4"/>
    <property type="match status" value="1"/>
</dbReference>
<dbReference type="AlphaFoldDB" id="A0AAN8KNQ6"/>
<feature type="domain" description="DDE Tnp4" evidence="3">
    <location>
        <begin position="133"/>
        <end position="295"/>
    </location>
</feature>
<dbReference type="Pfam" id="PF13359">
    <property type="entry name" value="DDE_Tnp_4"/>
    <property type="match status" value="1"/>
</dbReference>
<evidence type="ECO:0000259" key="3">
    <source>
        <dbReference type="Pfam" id="PF13359"/>
    </source>
</evidence>
<gene>
    <name evidence="5" type="ORF">SNE40_001643</name>
</gene>
<keyword evidence="6" id="KW-1185">Reference proteome</keyword>
<proteinExistence type="predicted"/>
<evidence type="ECO:0000256" key="1">
    <source>
        <dbReference type="ARBA" id="ARBA00001968"/>
    </source>
</evidence>
<dbReference type="InterPro" id="IPR027805">
    <property type="entry name" value="Transposase_HTH_dom"/>
</dbReference>
<reference evidence="5 6" key="1">
    <citation type="submission" date="2024-01" db="EMBL/GenBank/DDBJ databases">
        <title>The genome of the rayed Mediterranean limpet Patella caerulea (Linnaeus, 1758).</title>
        <authorList>
            <person name="Anh-Thu Weber A."/>
            <person name="Halstead-Nussloch G."/>
        </authorList>
    </citation>
    <scope>NUCLEOTIDE SEQUENCE [LARGE SCALE GENOMIC DNA]</scope>
    <source>
        <strain evidence="5">AATW-2023a</strain>
        <tissue evidence="5">Whole specimen</tissue>
    </source>
</reference>
<comment type="cofactor">
    <cofactor evidence="1">
        <name>a divalent metal cation</name>
        <dbReference type="ChEBI" id="CHEBI:60240"/>
    </cofactor>
</comment>
<dbReference type="GO" id="GO:0046872">
    <property type="term" value="F:metal ion binding"/>
    <property type="evidence" value="ECO:0007669"/>
    <property type="project" value="UniProtKB-KW"/>
</dbReference>
<protein>
    <recommendedName>
        <fullName evidence="7">DDE Tnp4 domain-containing protein</fullName>
    </recommendedName>
</protein>
<evidence type="ECO:0000313" key="6">
    <source>
        <dbReference type="Proteomes" id="UP001347796"/>
    </source>
</evidence>
<dbReference type="InterPro" id="IPR027806">
    <property type="entry name" value="HARBI1_dom"/>
</dbReference>
<evidence type="ECO:0000259" key="4">
    <source>
        <dbReference type="Pfam" id="PF13613"/>
    </source>
</evidence>
<dbReference type="Proteomes" id="UP001347796">
    <property type="component" value="Unassembled WGS sequence"/>
</dbReference>
<comment type="caution">
    <text evidence="5">The sequence shown here is derived from an EMBL/GenBank/DDBJ whole genome shotgun (WGS) entry which is preliminary data.</text>
</comment>